<dbReference type="EMBL" id="LLXL01001681">
    <property type="protein sequence ID" value="PKK63298.1"/>
    <property type="molecule type" value="Genomic_DNA"/>
</dbReference>
<gene>
    <name evidence="1" type="ORF">RhiirC2_717073</name>
</gene>
<evidence type="ECO:0008006" key="3">
    <source>
        <dbReference type="Google" id="ProtNLM"/>
    </source>
</evidence>
<reference evidence="1 2" key="1">
    <citation type="submission" date="2016-04" db="EMBL/GenBank/DDBJ databases">
        <title>Genome analyses suggest a sexual origin of heterokaryosis in a supposedly ancient asexual fungus.</title>
        <authorList>
            <person name="Ropars J."/>
            <person name="Sedzielewska K."/>
            <person name="Noel J."/>
            <person name="Charron P."/>
            <person name="Farinelli L."/>
            <person name="Marton T."/>
            <person name="Kruger M."/>
            <person name="Pelin A."/>
            <person name="Brachmann A."/>
            <person name="Corradi N."/>
        </authorList>
    </citation>
    <scope>NUCLEOTIDE SEQUENCE [LARGE SCALE GENOMIC DNA]</scope>
    <source>
        <strain evidence="1 2">C2</strain>
    </source>
</reference>
<accession>A0A2N1MNV4</accession>
<reference evidence="1 2" key="2">
    <citation type="submission" date="2017-10" db="EMBL/GenBank/DDBJ databases">
        <title>Extensive intraspecific genome diversity in a model arbuscular mycorrhizal fungus.</title>
        <authorList>
            <person name="Chen E.C.H."/>
            <person name="Morin E."/>
            <person name="Baudet D."/>
            <person name="Noel J."/>
            <person name="Ndikumana S."/>
            <person name="Charron P."/>
            <person name="St-Onge C."/>
            <person name="Giorgi J."/>
            <person name="Grigoriev I.V."/>
            <person name="Roux C."/>
            <person name="Martin F.M."/>
            <person name="Corradi N."/>
        </authorList>
    </citation>
    <scope>NUCLEOTIDE SEQUENCE [LARGE SCALE GENOMIC DNA]</scope>
    <source>
        <strain evidence="1 2">C2</strain>
    </source>
</reference>
<evidence type="ECO:0000313" key="2">
    <source>
        <dbReference type="Proteomes" id="UP000233469"/>
    </source>
</evidence>
<dbReference type="VEuPathDB" id="FungiDB:RhiirA1_500989"/>
<dbReference type="VEuPathDB" id="FungiDB:FUN_016534"/>
<organism evidence="1 2">
    <name type="scientific">Rhizophagus irregularis</name>
    <dbReference type="NCBI Taxonomy" id="588596"/>
    <lineage>
        <taxon>Eukaryota</taxon>
        <taxon>Fungi</taxon>
        <taxon>Fungi incertae sedis</taxon>
        <taxon>Mucoromycota</taxon>
        <taxon>Glomeromycotina</taxon>
        <taxon>Glomeromycetes</taxon>
        <taxon>Glomerales</taxon>
        <taxon>Glomeraceae</taxon>
        <taxon>Rhizophagus</taxon>
    </lineage>
</organism>
<proteinExistence type="predicted"/>
<evidence type="ECO:0000313" key="1">
    <source>
        <dbReference type="EMBL" id="PKK63298.1"/>
    </source>
</evidence>
<comment type="caution">
    <text evidence="1">The sequence shown here is derived from an EMBL/GenBank/DDBJ whole genome shotgun (WGS) entry which is preliminary data.</text>
</comment>
<dbReference type="AlphaFoldDB" id="A0A2N1MNV4"/>
<protein>
    <recommendedName>
        <fullName evidence="3">RING-type domain-containing protein</fullName>
    </recommendedName>
</protein>
<sequence>MSERFILTSPPTRIEGFENIGIQQMGSQLRCVKCSEDLSSYLSPLGFLQIFPRPPPKPLVYLTCKHIVHYNYTNNPQKLCPICPSTDIEIDDDDMVADAQELSTAQKKCIQKSTTEKSSSKKRKTSNKDDVSTVLKKLIKELLTPDSGKVLGESNVSDALPNTGKFLYLSDMIDQAEIKNEDATLNVINQYFDFGKALAIQGVKTQLW</sequence>
<dbReference type="Proteomes" id="UP000233469">
    <property type="component" value="Unassembled WGS sequence"/>
</dbReference>
<dbReference type="VEuPathDB" id="FungiDB:RhiirFUN_005656"/>
<name>A0A2N1MNV4_9GLOM</name>